<sequence length="139" mass="15111">MNTDPEPFCRESQTVSVLSRNQASGLLVVENVFPEDVGTDDLSLSSVDRLLLLPHLRHGGAEGQTTTSPMGLSAPVGTGIIRARPAPPKQFQQQLKAGFSQDVETQRHVFCLFCLFCLFCPCWTQTAHRGGSGAQRPTN</sequence>
<dbReference type="AlphaFoldDB" id="A0A9N7Y717"/>
<gene>
    <name evidence="1" type="ORF">PLEPLA_LOCUS2720</name>
</gene>
<organism evidence="1 2">
    <name type="scientific">Pleuronectes platessa</name>
    <name type="common">European plaice</name>
    <dbReference type="NCBI Taxonomy" id="8262"/>
    <lineage>
        <taxon>Eukaryota</taxon>
        <taxon>Metazoa</taxon>
        <taxon>Chordata</taxon>
        <taxon>Craniata</taxon>
        <taxon>Vertebrata</taxon>
        <taxon>Euteleostomi</taxon>
        <taxon>Actinopterygii</taxon>
        <taxon>Neopterygii</taxon>
        <taxon>Teleostei</taxon>
        <taxon>Neoteleostei</taxon>
        <taxon>Acanthomorphata</taxon>
        <taxon>Carangaria</taxon>
        <taxon>Pleuronectiformes</taxon>
        <taxon>Pleuronectoidei</taxon>
        <taxon>Pleuronectidae</taxon>
        <taxon>Pleuronectes</taxon>
    </lineage>
</organism>
<dbReference type="EMBL" id="CADEAL010000136">
    <property type="protein sequence ID" value="CAB1415007.1"/>
    <property type="molecule type" value="Genomic_DNA"/>
</dbReference>
<comment type="caution">
    <text evidence="1">The sequence shown here is derived from an EMBL/GenBank/DDBJ whole genome shotgun (WGS) entry which is preliminary data.</text>
</comment>
<keyword evidence="2" id="KW-1185">Reference proteome</keyword>
<name>A0A9N7Y717_PLEPL</name>
<reference evidence="1" key="1">
    <citation type="submission" date="2020-03" db="EMBL/GenBank/DDBJ databases">
        <authorList>
            <person name="Weist P."/>
        </authorList>
    </citation>
    <scope>NUCLEOTIDE SEQUENCE</scope>
</reference>
<accession>A0A9N7Y717</accession>
<evidence type="ECO:0000313" key="2">
    <source>
        <dbReference type="Proteomes" id="UP001153269"/>
    </source>
</evidence>
<evidence type="ECO:0000313" key="1">
    <source>
        <dbReference type="EMBL" id="CAB1415007.1"/>
    </source>
</evidence>
<protein>
    <submittedName>
        <fullName evidence="1">Uncharacterized protein</fullName>
    </submittedName>
</protein>
<proteinExistence type="predicted"/>
<dbReference type="Proteomes" id="UP001153269">
    <property type="component" value="Unassembled WGS sequence"/>
</dbReference>